<dbReference type="RefSeq" id="WP_168826731.1">
    <property type="nucleotide sequence ID" value="NZ_JABAEB010000011.1"/>
</dbReference>
<keyword evidence="1" id="KW-0732">Signal</keyword>
<reference evidence="2 3" key="1">
    <citation type="submission" date="2020-04" db="EMBL/GenBank/DDBJ databases">
        <title>The first description of lens atrophy caused by putative novel Shewanella sp. that is a new emerging pathogen for cultured rainbow trout?</title>
        <authorList>
            <person name="Saticioglu I.B."/>
            <person name="Duman M."/>
            <person name="Altun S."/>
        </authorList>
    </citation>
    <scope>NUCLEOTIDE SEQUENCE [LARGE SCALE GENOMIC DNA]</scope>
    <source>
        <strain evidence="2 3">S-1</strain>
    </source>
</reference>
<keyword evidence="3" id="KW-1185">Reference proteome</keyword>
<feature type="chain" id="PRO_5045382195" evidence="1">
    <location>
        <begin position="20"/>
        <end position="108"/>
    </location>
</feature>
<protein>
    <submittedName>
        <fullName evidence="2">Uncharacterized protein</fullName>
    </submittedName>
</protein>
<gene>
    <name evidence="2" type="ORF">HGO26_17195</name>
</gene>
<proteinExistence type="predicted"/>
<feature type="signal peptide" evidence="1">
    <location>
        <begin position="1"/>
        <end position="19"/>
    </location>
</feature>
<organism evidence="2 3">
    <name type="scientific">Shewanella oncorhynchi</name>
    <dbReference type="NCBI Taxonomy" id="2726434"/>
    <lineage>
        <taxon>Bacteria</taxon>
        <taxon>Pseudomonadati</taxon>
        <taxon>Pseudomonadota</taxon>
        <taxon>Gammaproteobacteria</taxon>
        <taxon>Alteromonadales</taxon>
        <taxon>Shewanellaceae</taxon>
        <taxon>Shewanella</taxon>
    </lineage>
</organism>
<sequence>MKIIMSIVLFMCSVSWAFAGGQTGLITQINVRTDGLHWVVLSGERGEMPACTQGHYKYWMIKDENATYGKSQFSMLLAAYLSGKPVTIIGTGNCSRWGDGEDIGTLLL</sequence>
<accession>A0ABX1KQX0</accession>
<name>A0ABX1KQX0_9GAMM</name>
<dbReference type="Proteomes" id="UP000527352">
    <property type="component" value="Unassembled WGS sequence"/>
</dbReference>
<comment type="caution">
    <text evidence="2">The sequence shown here is derived from an EMBL/GenBank/DDBJ whole genome shotgun (WGS) entry which is preliminary data.</text>
</comment>
<dbReference type="EMBL" id="JABAEB010000011">
    <property type="protein sequence ID" value="NLQ24608.1"/>
    <property type="molecule type" value="Genomic_DNA"/>
</dbReference>
<evidence type="ECO:0000313" key="2">
    <source>
        <dbReference type="EMBL" id="NLQ24608.1"/>
    </source>
</evidence>
<evidence type="ECO:0000313" key="3">
    <source>
        <dbReference type="Proteomes" id="UP000527352"/>
    </source>
</evidence>
<evidence type="ECO:0000256" key="1">
    <source>
        <dbReference type="SAM" id="SignalP"/>
    </source>
</evidence>